<dbReference type="PANTHER" id="PTHR30115:SF11">
    <property type="entry name" value="NITROGEN REGULATORY PROTEIN P-II HOMOLOG"/>
    <property type="match status" value="1"/>
</dbReference>
<dbReference type="GO" id="GO:0006808">
    <property type="term" value="P:regulation of nitrogen utilization"/>
    <property type="evidence" value="ECO:0007669"/>
    <property type="project" value="InterPro"/>
</dbReference>
<evidence type="ECO:0000256" key="1">
    <source>
        <dbReference type="RuleBase" id="RU003936"/>
    </source>
</evidence>
<dbReference type="PROSITE" id="PS00638">
    <property type="entry name" value="PII_GLNB_CTER"/>
    <property type="match status" value="1"/>
</dbReference>
<dbReference type="EMBL" id="FQXM01000009">
    <property type="protein sequence ID" value="SHH67432.1"/>
    <property type="molecule type" value="Genomic_DNA"/>
</dbReference>
<dbReference type="GO" id="GO:0005524">
    <property type="term" value="F:ATP binding"/>
    <property type="evidence" value="ECO:0007669"/>
    <property type="project" value="TreeGrafter"/>
</dbReference>
<comment type="similarity">
    <text evidence="1">Belongs to the P(II) protein family.</text>
</comment>
<dbReference type="Pfam" id="PF00543">
    <property type="entry name" value="P-II"/>
    <property type="match status" value="1"/>
</dbReference>
<evidence type="ECO:0000313" key="2">
    <source>
        <dbReference type="EMBL" id="SHH67432.1"/>
    </source>
</evidence>
<sequence>MKEVLAIIRMNKINDTKHALLNNGFPSFNCVKVLGRGKQKVDFSMLDGIDAEALAKSSWASSLVESYRLIPKRMVSLVVKDEDVKKVVSIITDANMTGNAGDGKIFVVNIPETVRIRTGESNELAI</sequence>
<dbReference type="AlphaFoldDB" id="A0A1M5UWT6"/>
<dbReference type="SMART" id="SM00938">
    <property type="entry name" value="P-II"/>
    <property type="match status" value="1"/>
</dbReference>
<dbReference type="GO" id="GO:0005829">
    <property type="term" value="C:cytosol"/>
    <property type="evidence" value="ECO:0007669"/>
    <property type="project" value="TreeGrafter"/>
</dbReference>
<dbReference type="PANTHER" id="PTHR30115">
    <property type="entry name" value="NITROGEN REGULATORY PROTEIN P-II"/>
    <property type="match status" value="1"/>
</dbReference>
<dbReference type="STRING" id="1121316.SAMN02745207_01957"/>
<dbReference type="InterPro" id="IPR002187">
    <property type="entry name" value="N-reg_PII"/>
</dbReference>
<organism evidence="2 3">
    <name type="scientific">Clostridium grantii DSM 8605</name>
    <dbReference type="NCBI Taxonomy" id="1121316"/>
    <lineage>
        <taxon>Bacteria</taxon>
        <taxon>Bacillati</taxon>
        <taxon>Bacillota</taxon>
        <taxon>Clostridia</taxon>
        <taxon>Eubacteriales</taxon>
        <taxon>Clostridiaceae</taxon>
        <taxon>Clostridium</taxon>
    </lineage>
</organism>
<dbReference type="Gene3D" id="3.30.70.120">
    <property type="match status" value="1"/>
</dbReference>
<dbReference type="GO" id="GO:0030234">
    <property type="term" value="F:enzyme regulator activity"/>
    <property type="evidence" value="ECO:0007669"/>
    <property type="project" value="InterPro"/>
</dbReference>
<reference evidence="2 3" key="1">
    <citation type="submission" date="2016-11" db="EMBL/GenBank/DDBJ databases">
        <authorList>
            <person name="Jaros S."/>
            <person name="Januszkiewicz K."/>
            <person name="Wedrychowicz H."/>
        </authorList>
    </citation>
    <scope>NUCLEOTIDE SEQUENCE [LARGE SCALE GENOMIC DNA]</scope>
    <source>
        <strain evidence="2 3">DSM 8605</strain>
    </source>
</reference>
<keyword evidence="3" id="KW-1185">Reference proteome</keyword>
<dbReference type="RefSeq" id="WP_073338254.1">
    <property type="nucleotide sequence ID" value="NZ_FQXM01000009.1"/>
</dbReference>
<proteinExistence type="inferred from homology"/>
<dbReference type="PRINTS" id="PR00340">
    <property type="entry name" value="PIIGLNB"/>
</dbReference>
<accession>A0A1M5UWT6</accession>
<dbReference type="InterPro" id="IPR015867">
    <property type="entry name" value="N-reg_PII/ATP_PRibTrfase_C"/>
</dbReference>
<gene>
    <name evidence="2" type="ORF">SAMN02745207_01957</name>
</gene>
<dbReference type="SUPFAM" id="SSF54913">
    <property type="entry name" value="GlnB-like"/>
    <property type="match status" value="1"/>
</dbReference>
<name>A0A1M5UWT6_9CLOT</name>
<protein>
    <submittedName>
        <fullName evidence="2">Nitrogen regulatory protein P-II family</fullName>
    </submittedName>
</protein>
<dbReference type="PROSITE" id="PS51343">
    <property type="entry name" value="PII_GLNB_DOM"/>
    <property type="match status" value="1"/>
</dbReference>
<dbReference type="InterPro" id="IPR017918">
    <property type="entry name" value="N-reg_PII_CS"/>
</dbReference>
<dbReference type="Proteomes" id="UP000184447">
    <property type="component" value="Unassembled WGS sequence"/>
</dbReference>
<evidence type="ECO:0000313" key="3">
    <source>
        <dbReference type="Proteomes" id="UP000184447"/>
    </source>
</evidence>
<dbReference type="OrthoDB" id="9802729at2"/>
<dbReference type="InterPro" id="IPR011322">
    <property type="entry name" value="N-reg_PII-like_a/b"/>
</dbReference>